<keyword evidence="13" id="KW-0112">Calmodulin-binding</keyword>
<dbReference type="GO" id="GO:0030659">
    <property type="term" value="C:cytoplasmic vesicle membrane"/>
    <property type="evidence" value="ECO:0007669"/>
    <property type="project" value="UniProtKB-SubCell"/>
</dbReference>
<keyword evidence="20" id="KW-0968">Cytoplasmic vesicle</keyword>
<dbReference type="Pfam" id="PF03520">
    <property type="entry name" value="KCNQ_channel"/>
    <property type="match status" value="1"/>
</dbReference>
<feature type="transmembrane region" description="Helical" evidence="26">
    <location>
        <begin position="205"/>
        <end position="223"/>
    </location>
</feature>
<dbReference type="PRINTS" id="PR01459">
    <property type="entry name" value="KCNQCHANNEL"/>
</dbReference>
<dbReference type="Gene3D" id="1.10.287.70">
    <property type="match status" value="1"/>
</dbReference>
<dbReference type="GO" id="GO:0005783">
    <property type="term" value="C:endoplasmic reticulum"/>
    <property type="evidence" value="ECO:0007669"/>
    <property type="project" value="UniProtKB-SubCell"/>
</dbReference>
<comment type="subcellular location">
    <subcellularLocation>
        <location evidence="2">Basolateral cell membrane</location>
    </subcellularLocation>
    <subcellularLocation>
        <location evidence="5">Cell membrane</location>
        <topology evidence="5">Multi-pass membrane protein</topology>
    </subcellularLocation>
    <subcellularLocation>
        <location evidence="1">Cytoplasmic vesicle membrane</location>
    </subcellularLocation>
    <subcellularLocation>
        <location evidence="3">Endoplasmic reticulum</location>
    </subcellularLocation>
    <subcellularLocation>
        <location evidence="4">Membrane raft</location>
    </subcellularLocation>
</comment>
<keyword evidence="16 26" id="KW-1133">Transmembrane helix</keyword>
<comment type="similarity">
    <text evidence="6">Belongs to the potassium channel family. KQT (TC 1.A.1.15) subfamily. Kv7.1/KCNQ1 sub-subfamily.</text>
</comment>
<evidence type="ECO:0000256" key="16">
    <source>
        <dbReference type="ARBA" id="ARBA00022989"/>
    </source>
</evidence>
<evidence type="ECO:0000256" key="21">
    <source>
        <dbReference type="ARBA" id="ARBA00029687"/>
    </source>
</evidence>
<dbReference type="FunFam" id="1.10.287.70:FF:000113">
    <property type="entry name" value="Potassium voltage-gated channel subfamily KQT member 1"/>
    <property type="match status" value="1"/>
</dbReference>
<dbReference type="InterPro" id="IPR027359">
    <property type="entry name" value="Volt_channel_dom_sf"/>
</dbReference>
<evidence type="ECO:0000256" key="7">
    <source>
        <dbReference type="ARBA" id="ARBA00019342"/>
    </source>
</evidence>
<dbReference type="GO" id="GO:0003008">
    <property type="term" value="P:system process"/>
    <property type="evidence" value="ECO:0007669"/>
    <property type="project" value="UniProtKB-ARBA"/>
</dbReference>
<organism evidence="29 30">
    <name type="scientific">Holothuria leucospilota</name>
    <name type="common">Black long sea cucumber</name>
    <name type="synonym">Mertensiothuria leucospilota</name>
    <dbReference type="NCBI Taxonomy" id="206669"/>
    <lineage>
        <taxon>Eukaryota</taxon>
        <taxon>Metazoa</taxon>
        <taxon>Echinodermata</taxon>
        <taxon>Eleutherozoa</taxon>
        <taxon>Echinozoa</taxon>
        <taxon>Holothuroidea</taxon>
        <taxon>Aspidochirotacea</taxon>
        <taxon>Aspidochirotida</taxon>
        <taxon>Holothuriidae</taxon>
        <taxon>Holothuria</taxon>
    </lineage>
</organism>
<dbReference type="Proteomes" id="UP001152320">
    <property type="component" value="Chromosome 12"/>
</dbReference>
<feature type="region of interest" description="Disordered" evidence="25">
    <location>
        <begin position="663"/>
        <end position="707"/>
    </location>
</feature>
<feature type="transmembrane region" description="Helical" evidence="26">
    <location>
        <begin position="130"/>
        <end position="152"/>
    </location>
</feature>
<evidence type="ECO:0000256" key="4">
    <source>
        <dbReference type="ARBA" id="ARBA00004285"/>
    </source>
</evidence>
<dbReference type="Pfam" id="PF00520">
    <property type="entry name" value="Ion_trans"/>
    <property type="match status" value="1"/>
</dbReference>
<evidence type="ECO:0000259" key="27">
    <source>
        <dbReference type="Pfam" id="PF00520"/>
    </source>
</evidence>
<keyword evidence="15" id="KW-0630">Potassium</keyword>
<dbReference type="PANTHER" id="PTHR47735">
    <property type="entry name" value="POTASSIUM VOLTAGE-GATED CHANNEL SUBFAMILY KQT MEMBER 4"/>
    <property type="match status" value="1"/>
</dbReference>
<evidence type="ECO:0000256" key="8">
    <source>
        <dbReference type="ARBA" id="ARBA00022448"/>
    </source>
</evidence>
<dbReference type="Gene3D" id="6.10.140.1910">
    <property type="match status" value="2"/>
</dbReference>
<evidence type="ECO:0000256" key="19">
    <source>
        <dbReference type="ARBA" id="ARBA00023303"/>
    </source>
</evidence>
<protein>
    <recommendedName>
        <fullName evidence="7">Potassium voltage-gated channel subfamily KQT member 1</fullName>
    </recommendedName>
    <alternativeName>
        <fullName evidence="23">IKs producing slow voltage-gated potassium channel subunit alpha KvLQT1</fullName>
    </alternativeName>
    <alternativeName>
        <fullName evidence="21">KQT-like 1</fullName>
    </alternativeName>
    <alternativeName>
        <fullName evidence="22">Voltage-gated potassium channel subunit Kv7.1</fullName>
    </alternativeName>
</protein>
<dbReference type="GO" id="GO:0051049">
    <property type="term" value="P:regulation of transport"/>
    <property type="evidence" value="ECO:0007669"/>
    <property type="project" value="UniProtKB-ARBA"/>
</dbReference>
<evidence type="ECO:0000256" key="24">
    <source>
        <dbReference type="ARBA" id="ARBA00034430"/>
    </source>
</evidence>
<evidence type="ECO:0000256" key="15">
    <source>
        <dbReference type="ARBA" id="ARBA00022958"/>
    </source>
</evidence>
<keyword evidence="30" id="KW-1185">Reference proteome</keyword>
<dbReference type="AlphaFoldDB" id="A0A9Q1BSN2"/>
<keyword evidence="19" id="KW-0407">Ion channel</keyword>
<dbReference type="GO" id="GO:0005516">
    <property type="term" value="F:calmodulin binding"/>
    <property type="evidence" value="ECO:0007669"/>
    <property type="project" value="UniProtKB-KW"/>
</dbReference>
<reference evidence="29" key="1">
    <citation type="submission" date="2021-10" db="EMBL/GenBank/DDBJ databases">
        <title>Tropical sea cucumber genome reveals ecological adaptation and Cuvierian tubules defense mechanism.</title>
        <authorList>
            <person name="Chen T."/>
        </authorList>
    </citation>
    <scope>NUCLEOTIDE SEQUENCE</scope>
    <source>
        <strain evidence="29">Nanhai2018</strain>
        <tissue evidence="29">Muscle</tissue>
    </source>
</reference>
<evidence type="ECO:0000256" key="9">
    <source>
        <dbReference type="ARBA" id="ARBA00022475"/>
    </source>
</evidence>
<accession>A0A9Q1BSN2</accession>
<evidence type="ECO:0000256" key="25">
    <source>
        <dbReference type="SAM" id="MobiDB-lite"/>
    </source>
</evidence>
<dbReference type="EMBL" id="JAIZAY010000012">
    <property type="protein sequence ID" value="KAJ8031925.1"/>
    <property type="molecule type" value="Genomic_DNA"/>
</dbReference>
<comment type="caution">
    <text evidence="29">The sequence shown here is derived from an EMBL/GenBank/DDBJ whole genome shotgun (WGS) entry which is preliminary data.</text>
</comment>
<sequence>MMRDGGKETKDGTKGTAHGHQHRPAVVGYTTVIDPESNSFDSDRSDAVSVHFGPIGTPPTTNNAGQHGGKKPSNQTPLWSFANSNQSDIKELERKYSEHVSKSQRQTQVKMSFQGKVYNFLERPSGLKCFAYHFLVFSLVLVCLIFSVLSTVDPEENGFSSKVLYYMEVFLVVFFSFEYLVRLWSAGCRQQYQGIVGRFKFARKVILIIDLIVVIASTAVLCFGSKGQVFAASAIRGIRFLQILRMLHVDRQGGTWRLLGSVVFIHRQELITTLYIGFLMLIFTSYFVYLAEKDYKEPYTEVAGKFKTYADALWWGVVTVTTVGYGDMAPKTWQGKMVASCFSIFAISFFALPAGILGSGFALKVQHKQRQKHFSRQVPAAATLIQCAWRCFAADPSFKSEATWKIHLSPYSDPSPVNTNTMSFFYSNLPSITKPTAHLLKRRKSSKLSLRDAVFSTTRMDLREGPELSNHQVLGERGSGPVTSVASGPGDVSFYIEEPTAVHPKRKRLFPEGSVSSDGGRANHRMHEYVGLDNEESDTYSLAYVPETISILTDTHKIAIRAIRKIRYLVAKRKFQQARKPYDVRDVIEQYSQGHLNMMVRIKELQRRLDQTLGKPGAQYHASDRRKHTLFARMNLVEDRTKMMDAKLDHCTRMLHLLLEQTSPKVSHPSSVSTSQTSLPFTPVPQQQVPSSQAATPSDASTVDADL</sequence>
<dbReference type="GO" id="GO:0045121">
    <property type="term" value="C:membrane raft"/>
    <property type="evidence" value="ECO:0007669"/>
    <property type="project" value="UniProtKB-SubCell"/>
</dbReference>
<evidence type="ECO:0000313" key="30">
    <source>
        <dbReference type="Proteomes" id="UP001152320"/>
    </source>
</evidence>
<keyword evidence="10" id="KW-0633">Potassium transport</keyword>
<keyword evidence="14" id="KW-0851">Voltage-gated channel</keyword>
<evidence type="ECO:0000256" key="18">
    <source>
        <dbReference type="ARBA" id="ARBA00023136"/>
    </source>
</evidence>
<dbReference type="InterPro" id="IPR005821">
    <property type="entry name" value="Ion_trans_dom"/>
</dbReference>
<dbReference type="FunFam" id="1.20.120.350:FF:000017">
    <property type="entry name" value="potassium voltage-gated channel subfamily KQT member 1"/>
    <property type="match status" value="1"/>
</dbReference>
<evidence type="ECO:0000256" key="2">
    <source>
        <dbReference type="ARBA" id="ARBA00004187"/>
    </source>
</evidence>
<dbReference type="GO" id="GO:0005249">
    <property type="term" value="F:voltage-gated potassium channel activity"/>
    <property type="evidence" value="ECO:0007669"/>
    <property type="project" value="InterPro"/>
</dbReference>
<dbReference type="GO" id="GO:0008076">
    <property type="term" value="C:voltage-gated potassium channel complex"/>
    <property type="evidence" value="ECO:0007669"/>
    <property type="project" value="InterPro"/>
</dbReference>
<feature type="transmembrane region" description="Helical" evidence="26">
    <location>
        <begin position="337"/>
        <end position="363"/>
    </location>
</feature>
<evidence type="ECO:0000256" key="26">
    <source>
        <dbReference type="SAM" id="Phobius"/>
    </source>
</evidence>
<proteinExistence type="inferred from homology"/>
<feature type="domain" description="Potassium channel voltage dependent KCNQ C-terminal" evidence="28">
    <location>
        <begin position="550"/>
        <end position="643"/>
    </location>
</feature>
<evidence type="ECO:0000256" key="14">
    <source>
        <dbReference type="ARBA" id="ARBA00022882"/>
    </source>
</evidence>
<dbReference type="Gene3D" id="1.20.120.350">
    <property type="entry name" value="Voltage-gated potassium channels. Chain C"/>
    <property type="match status" value="1"/>
</dbReference>
<evidence type="ECO:0000256" key="10">
    <source>
        <dbReference type="ARBA" id="ARBA00022538"/>
    </source>
</evidence>
<keyword evidence="9" id="KW-1003">Cell membrane</keyword>
<evidence type="ECO:0000256" key="17">
    <source>
        <dbReference type="ARBA" id="ARBA00023065"/>
    </source>
</evidence>
<feature type="compositionally biased region" description="Basic and acidic residues" evidence="25">
    <location>
        <begin position="1"/>
        <end position="13"/>
    </location>
</feature>
<feature type="compositionally biased region" description="Low complexity" evidence="25">
    <location>
        <begin position="663"/>
        <end position="697"/>
    </location>
</feature>
<comment type="catalytic activity">
    <reaction evidence="24">
        <text>K(+)(in) = K(+)(out)</text>
        <dbReference type="Rhea" id="RHEA:29463"/>
        <dbReference type="ChEBI" id="CHEBI:29103"/>
    </reaction>
</comment>
<name>A0A9Q1BSN2_HOLLE</name>
<dbReference type="PRINTS" id="PR01460">
    <property type="entry name" value="KCNQ1CHANNEL"/>
</dbReference>
<evidence type="ECO:0000256" key="22">
    <source>
        <dbReference type="ARBA" id="ARBA00030121"/>
    </source>
</evidence>
<dbReference type="InterPro" id="IPR005827">
    <property type="entry name" value="K_chnl_volt-dep_KCQN1"/>
</dbReference>
<evidence type="ECO:0000256" key="20">
    <source>
        <dbReference type="ARBA" id="ARBA00023329"/>
    </source>
</evidence>
<gene>
    <name evidence="29" type="ORF">HOLleu_25292</name>
</gene>
<keyword evidence="12" id="KW-0256">Endoplasmic reticulum</keyword>
<feature type="transmembrane region" description="Helical" evidence="26">
    <location>
        <begin position="270"/>
        <end position="289"/>
    </location>
</feature>
<keyword evidence="8" id="KW-0813">Transport</keyword>
<dbReference type="InterPro" id="IPR013821">
    <property type="entry name" value="K_chnl_volt-dep_KCNQ_C"/>
</dbReference>
<keyword evidence="18 26" id="KW-0472">Membrane</keyword>
<feature type="domain" description="Ion transport" evidence="27">
    <location>
        <begin position="131"/>
        <end position="367"/>
    </location>
</feature>
<feature type="region of interest" description="Disordered" evidence="25">
    <location>
        <begin position="1"/>
        <end position="78"/>
    </location>
</feature>
<evidence type="ECO:0000259" key="28">
    <source>
        <dbReference type="Pfam" id="PF03520"/>
    </source>
</evidence>
<keyword evidence="17" id="KW-0406">Ion transport</keyword>
<evidence type="ECO:0000256" key="3">
    <source>
        <dbReference type="ARBA" id="ARBA00004240"/>
    </source>
</evidence>
<evidence type="ECO:0000256" key="23">
    <source>
        <dbReference type="ARBA" id="ARBA00032659"/>
    </source>
</evidence>
<evidence type="ECO:0000256" key="1">
    <source>
        <dbReference type="ARBA" id="ARBA00004156"/>
    </source>
</evidence>
<dbReference type="PANTHER" id="PTHR47735:SF14">
    <property type="entry name" value="POTASSIUM VOLTAGE-GATED CHANNEL SUBFAMILY KQT MEMBER 1"/>
    <property type="match status" value="1"/>
</dbReference>
<feature type="transmembrane region" description="Helical" evidence="26">
    <location>
        <begin position="164"/>
        <end position="184"/>
    </location>
</feature>
<evidence type="ECO:0000256" key="12">
    <source>
        <dbReference type="ARBA" id="ARBA00022824"/>
    </source>
</evidence>
<dbReference type="SUPFAM" id="SSF81324">
    <property type="entry name" value="Voltage-gated potassium channels"/>
    <property type="match status" value="1"/>
</dbReference>
<evidence type="ECO:0000313" key="29">
    <source>
        <dbReference type="EMBL" id="KAJ8031925.1"/>
    </source>
</evidence>
<dbReference type="PRINTS" id="PR00169">
    <property type="entry name" value="KCHANNEL"/>
</dbReference>
<evidence type="ECO:0000256" key="13">
    <source>
        <dbReference type="ARBA" id="ARBA00022860"/>
    </source>
</evidence>
<dbReference type="OrthoDB" id="8879391at2759"/>
<evidence type="ECO:0000256" key="5">
    <source>
        <dbReference type="ARBA" id="ARBA00004651"/>
    </source>
</evidence>
<dbReference type="InterPro" id="IPR003937">
    <property type="entry name" value="K_chnl_volt-dep_KCNQ"/>
</dbReference>
<keyword evidence="11 26" id="KW-0812">Transmembrane</keyword>
<dbReference type="GO" id="GO:0016323">
    <property type="term" value="C:basolateral plasma membrane"/>
    <property type="evidence" value="ECO:0007669"/>
    <property type="project" value="UniProtKB-SubCell"/>
</dbReference>
<evidence type="ECO:0000256" key="6">
    <source>
        <dbReference type="ARBA" id="ARBA00009499"/>
    </source>
</evidence>
<evidence type="ECO:0000256" key="11">
    <source>
        <dbReference type="ARBA" id="ARBA00022692"/>
    </source>
</evidence>